<evidence type="ECO:0000256" key="5">
    <source>
        <dbReference type="SAM" id="SignalP"/>
    </source>
</evidence>
<evidence type="ECO:0000259" key="7">
    <source>
        <dbReference type="Pfam" id="PF07495"/>
    </source>
</evidence>
<dbReference type="CDD" id="cd16917">
    <property type="entry name" value="HATPase_UhpB-NarQ-NarX-like"/>
    <property type="match status" value="1"/>
</dbReference>
<dbReference type="SUPFAM" id="SSF55874">
    <property type="entry name" value="ATPase domain of HSP90 chaperone/DNA topoisomerase II/histidine kinase"/>
    <property type="match status" value="1"/>
</dbReference>
<dbReference type="Pfam" id="PF07495">
    <property type="entry name" value="Y_Y_Y"/>
    <property type="match status" value="1"/>
</dbReference>
<dbReference type="RefSeq" id="WP_379983437.1">
    <property type="nucleotide sequence ID" value="NZ_JADIKD010000012.1"/>
</dbReference>
<dbReference type="Gene3D" id="3.30.565.10">
    <property type="entry name" value="Histidine kinase-like ATPase, C-terminal domain"/>
    <property type="match status" value="1"/>
</dbReference>
<keyword evidence="4" id="KW-1133">Transmembrane helix</keyword>
<keyword evidence="1" id="KW-0808">Transferase</keyword>
<dbReference type="InterPro" id="IPR003594">
    <property type="entry name" value="HATPase_dom"/>
</dbReference>
<name>A0ABW8K7Z1_9GAMM</name>
<feature type="domain" description="Two component regulator three Y" evidence="7">
    <location>
        <begin position="639"/>
        <end position="695"/>
    </location>
</feature>
<dbReference type="Proteomes" id="UP001620408">
    <property type="component" value="Unassembled WGS sequence"/>
</dbReference>
<evidence type="ECO:0000313" key="10">
    <source>
        <dbReference type="Proteomes" id="UP001620408"/>
    </source>
</evidence>
<dbReference type="InterPro" id="IPR050482">
    <property type="entry name" value="Sensor_HK_TwoCompSys"/>
</dbReference>
<evidence type="ECO:0000256" key="1">
    <source>
        <dbReference type="ARBA" id="ARBA00022679"/>
    </source>
</evidence>
<feature type="domain" description="Histidine kinase/HSP90-like ATPase" evidence="6">
    <location>
        <begin position="850"/>
        <end position="940"/>
    </location>
</feature>
<feature type="chain" id="PRO_5046716970" description="Histidine kinase/HSP90-like ATPase domain-containing protein" evidence="5">
    <location>
        <begin position="18"/>
        <end position="947"/>
    </location>
</feature>
<keyword evidence="10" id="KW-1185">Reference proteome</keyword>
<dbReference type="SUPFAM" id="SSF63829">
    <property type="entry name" value="Calcium-dependent phosphotriesterase"/>
    <property type="match status" value="2"/>
</dbReference>
<comment type="caution">
    <text evidence="9">The sequence shown here is derived from an EMBL/GenBank/DDBJ whole genome shotgun (WGS) entry which is preliminary data.</text>
</comment>
<dbReference type="InterPro" id="IPR036890">
    <property type="entry name" value="HATPase_C_sf"/>
</dbReference>
<proteinExistence type="predicted"/>
<dbReference type="Gene3D" id="2.130.10.10">
    <property type="entry name" value="YVTN repeat-like/Quinoprotein amine dehydrogenase"/>
    <property type="match status" value="2"/>
</dbReference>
<dbReference type="Pfam" id="PF02518">
    <property type="entry name" value="HATPase_c"/>
    <property type="match status" value="1"/>
</dbReference>
<accession>A0ABW8K7Z1</accession>
<evidence type="ECO:0008006" key="11">
    <source>
        <dbReference type="Google" id="ProtNLM"/>
    </source>
</evidence>
<dbReference type="InterPro" id="IPR013783">
    <property type="entry name" value="Ig-like_fold"/>
</dbReference>
<dbReference type="Gene3D" id="2.60.40.10">
    <property type="entry name" value="Immunoglobulins"/>
    <property type="match status" value="1"/>
</dbReference>
<evidence type="ECO:0000259" key="6">
    <source>
        <dbReference type="Pfam" id="PF02518"/>
    </source>
</evidence>
<dbReference type="InterPro" id="IPR015943">
    <property type="entry name" value="WD40/YVTN_repeat-like_dom_sf"/>
</dbReference>
<evidence type="ECO:0000256" key="4">
    <source>
        <dbReference type="SAM" id="Phobius"/>
    </source>
</evidence>
<dbReference type="InterPro" id="IPR011123">
    <property type="entry name" value="Y_Y_Y"/>
</dbReference>
<dbReference type="InterPro" id="IPR011110">
    <property type="entry name" value="Reg_prop"/>
</dbReference>
<gene>
    <name evidence="9" type="ORF">ISS97_16840</name>
</gene>
<dbReference type="PANTHER" id="PTHR24421:SF62">
    <property type="entry name" value="SENSORY TRANSDUCTION HISTIDINE KINASE"/>
    <property type="match status" value="1"/>
</dbReference>
<dbReference type="Pfam" id="PF07494">
    <property type="entry name" value="Reg_prop"/>
    <property type="match status" value="1"/>
</dbReference>
<keyword evidence="4" id="KW-0812">Transmembrane</keyword>
<evidence type="ECO:0000256" key="2">
    <source>
        <dbReference type="ARBA" id="ARBA00022777"/>
    </source>
</evidence>
<dbReference type="Pfam" id="PF07730">
    <property type="entry name" value="HisKA_3"/>
    <property type="match status" value="1"/>
</dbReference>
<reference evidence="9 10" key="1">
    <citation type="submission" date="2020-10" db="EMBL/GenBank/DDBJ databases">
        <title>Phylogeny of dyella-like bacteria.</title>
        <authorList>
            <person name="Fu J."/>
        </authorList>
    </citation>
    <scope>NUCLEOTIDE SEQUENCE [LARGE SCALE GENOMIC DNA]</scope>
    <source>
        <strain evidence="9 10">BB4</strain>
    </source>
</reference>
<feature type="transmembrane region" description="Helical" evidence="4">
    <location>
        <begin position="708"/>
        <end position="728"/>
    </location>
</feature>
<feature type="signal peptide" evidence="5">
    <location>
        <begin position="1"/>
        <end position="17"/>
    </location>
</feature>
<evidence type="ECO:0000259" key="8">
    <source>
        <dbReference type="Pfam" id="PF07730"/>
    </source>
</evidence>
<keyword evidence="5" id="KW-0732">Signal</keyword>
<feature type="domain" description="Signal transduction histidine kinase subgroup 3 dimerisation and phosphoacceptor" evidence="8">
    <location>
        <begin position="743"/>
        <end position="806"/>
    </location>
</feature>
<evidence type="ECO:0000313" key="9">
    <source>
        <dbReference type="EMBL" id="MFK2918941.1"/>
    </source>
</evidence>
<sequence>MTLLGALALMISIPPVAAQSARLVTDQDASQMVHTAFRVIDGAPSDIQMIAVGPDGFMWIATSRGLTRFDGLHFDHEPVLGFPLQSVYDVFVDRDNSVWAGLLYGGMVRVREGKITLMKGDGFPPGTPFAMRQRNDGTLWEVTSKGVAHFDGSRWVPLPPNMGYTPVRPLRATLTPDQTLWINDNNHIYTLAAGARTFGHATEDDMWRAKNEMPADRQWKPAHQGGQGIRDRAGTNWSVMDSGIDRYHWQAGEPAPRIEHLGLAEGLSSEDIRGIAQDNDGNVWVWSSRGLDRFRHSRLTRVPIEGERAAPAMQADARDGIWVSSFQDPLWHVTGKGVQAVPGNGVVAFALSPDGKLWSVSQHGLQSDRGDEHERIPLPDEITRLNYQSLAVGPDGTAWLSVARWGLYRYRDGQWQRLTDQTTPEPTRMVFDARGRLWSVFDDRITVTEGEWTTSYTAADGLDVGPVISIDAAGPAVWVGGIKGVQLLNHGRFAGLVTSKGDALEGVSGLLITPSGELWANTLRGVARIGADDVARTMLEPTHVNRVQWFDHSDGISGAPQQRRPVPTLVQSRDGRIWASTNEGVFTIDPASFKPDARKLRPLVTHVSADGTSFDIRADIVLPKLAHTLQIDYTAPDLSAPERVRFRYRLDGIDKDWQEAGDRRAAFYTSLPPGSYVFHLMAANEDGVWGDDVVAIGFRLPPAWYQSIFFKLACGALVIALAMAAFYLRERRLARLRQVRRAERERIARDLHDTLLQGTQGLIYHVESALKQTRETNVRIMLIDAIERAQDTLIEGRERVNVLRADDSAPVDLVELLRVSAQTIMRGHHIRFDLATEGTPRLVHAPVAAELATIFQEALSNALLHAHARAIDARIVFQRRRLTIALKDDGRGIADKVLNNGGREGHWGIRGMHERAELFQGRVIISPGTDRGVVVTIHAPGKVAYAQ</sequence>
<dbReference type="Gene3D" id="1.20.5.1930">
    <property type="match status" value="1"/>
</dbReference>
<dbReference type="PANTHER" id="PTHR24421">
    <property type="entry name" value="NITRATE/NITRITE SENSOR PROTEIN NARX-RELATED"/>
    <property type="match status" value="1"/>
</dbReference>
<protein>
    <recommendedName>
        <fullName evidence="11">Histidine kinase/HSP90-like ATPase domain-containing protein</fullName>
    </recommendedName>
</protein>
<organism evidence="9 10">
    <name type="scientific">Dyella koreensis</name>
    <dbReference type="NCBI Taxonomy" id="311235"/>
    <lineage>
        <taxon>Bacteria</taxon>
        <taxon>Pseudomonadati</taxon>
        <taxon>Pseudomonadota</taxon>
        <taxon>Gammaproteobacteria</taxon>
        <taxon>Lysobacterales</taxon>
        <taxon>Rhodanobacteraceae</taxon>
        <taxon>Dyella</taxon>
    </lineage>
</organism>
<dbReference type="EMBL" id="JADIKD010000012">
    <property type="protein sequence ID" value="MFK2918941.1"/>
    <property type="molecule type" value="Genomic_DNA"/>
</dbReference>
<keyword evidence="2" id="KW-0418">Kinase</keyword>
<keyword evidence="4" id="KW-0472">Membrane</keyword>
<dbReference type="InterPro" id="IPR011712">
    <property type="entry name" value="Sig_transdc_His_kin_sub3_dim/P"/>
</dbReference>
<keyword evidence="3" id="KW-0902">Two-component regulatory system</keyword>
<evidence type="ECO:0000256" key="3">
    <source>
        <dbReference type="ARBA" id="ARBA00023012"/>
    </source>
</evidence>